<keyword evidence="2" id="KW-1003">Cell membrane</keyword>
<evidence type="ECO:0000256" key="5">
    <source>
        <dbReference type="ARBA" id="ARBA00023136"/>
    </source>
</evidence>
<dbReference type="RefSeq" id="WP_269601719.1">
    <property type="nucleotide sequence ID" value="NZ_JAPWIJ010000001.1"/>
</dbReference>
<evidence type="ECO:0000256" key="3">
    <source>
        <dbReference type="ARBA" id="ARBA00022692"/>
    </source>
</evidence>
<feature type="domain" description="Cardiolipin synthase N-terminal" evidence="7">
    <location>
        <begin position="11"/>
        <end position="53"/>
    </location>
</feature>
<dbReference type="InterPro" id="IPR027379">
    <property type="entry name" value="CLS_N"/>
</dbReference>
<dbReference type="Pfam" id="PF13396">
    <property type="entry name" value="PLDc_N"/>
    <property type="match status" value="1"/>
</dbReference>
<dbReference type="Proteomes" id="UP001081071">
    <property type="component" value="Unassembled WGS sequence"/>
</dbReference>
<keyword evidence="3 6" id="KW-0812">Transmembrane</keyword>
<evidence type="ECO:0000256" key="2">
    <source>
        <dbReference type="ARBA" id="ARBA00022475"/>
    </source>
</evidence>
<keyword evidence="9" id="KW-1185">Reference proteome</keyword>
<accession>A0ABT4M844</accession>
<evidence type="ECO:0000256" key="1">
    <source>
        <dbReference type="ARBA" id="ARBA00004651"/>
    </source>
</evidence>
<evidence type="ECO:0000256" key="4">
    <source>
        <dbReference type="ARBA" id="ARBA00022989"/>
    </source>
</evidence>
<dbReference type="EMBL" id="JAPWIJ010000001">
    <property type="protein sequence ID" value="MCZ4517107.1"/>
    <property type="molecule type" value="Genomic_DNA"/>
</dbReference>
<evidence type="ECO:0000259" key="7">
    <source>
        <dbReference type="Pfam" id="PF13396"/>
    </source>
</evidence>
<keyword evidence="4 6" id="KW-1133">Transmembrane helix</keyword>
<evidence type="ECO:0000313" key="8">
    <source>
        <dbReference type="EMBL" id="MCZ4517107.1"/>
    </source>
</evidence>
<keyword evidence="5 6" id="KW-0472">Membrane</keyword>
<evidence type="ECO:0000256" key="6">
    <source>
        <dbReference type="SAM" id="Phobius"/>
    </source>
</evidence>
<gene>
    <name evidence="8" type="ORF">O4220_01170</name>
</gene>
<evidence type="ECO:0000313" key="9">
    <source>
        <dbReference type="Proteomes" id="UP001081071"/>
    </source>
</evidence>
<sequence length="65" mass="6793">MVSTGGAIAIALYAMALASILRDPSTGLVAKLAWAFVAFILPIIGPILWFAVGKRYPYGPSGGNR</sequence>
<comment type="subcellular location">
    <subcellularLocation>
        <location evidence="1">Cell membrane</location>
        <topology evidence="1">Multi-pass membrane protein</topology>
    </subcellularLocation>
</comment>
<comment type="caution">
    <text evidence="8">The sequence shown here is derived from an EMBL/GenBank/DDBJ whole genome shotgun (WGS) entry which is preliminary data.</text>
</comment>
<organism evidence="8 9">
    <name type="scientific">Rhodococcus ruber</name>
    <dbReference type="NCBI Taxonomy" id="1830"/>
    <lineage>
        <taxon>Bacteria</taxon>
        <taxon>Bacillati</taxon>
        <taxon>Actinomycetota</taxon>
        <taxon>Actinomycetes</taxon>
        <taxon>Mycobacteriales</taxon>
        <taxon>Nocardiaceae</taxon>
        <taxon>Rhodococcus</taxon>
    </lineage>
</organism>
<reference evidence="8" key="1">
    <citation type="submission" date="2022-12" db="EMBL/GenBank/DDBJ databases">
        <authorList>
            <person name="Krivoruchko A.V."/>
            <person name="Elkin A."/>
        </authorList>
    </citation>
    <scope>NUCLEOTIDE SEQUENCE</scope>
    <source>
        <strain evidence="8">IEGM 1391</strain>
    </source>
</reference>
<name>A0ABT4M844_9NOCA</name>
<feature type="transmembrane region" description="Helical" evidence="6">
    <location>
        <begin position="32"/>
        <end position="52"/>
    </location>
</feature>
<protein>
    <submittedName>
        <fullName evidence="8">PLD nuclease N-terminal domain-containing protein</fullName>
    </submittedName>
</protein>
<proteinExistence type="predicted"/>